<dbReference type="GO" id="GO:0005886">
    <property type="term" value="C:plasma membrane"/>
    <property type="evidence" value="ECO:0007669"/>
    <property type="project" value="UniProtKB-SubCell"/>
</dbReference>
<dbReference type="CDD" id="cd01949">
    <property type="entry name" value="GGDEF"/>
    <property type="match status" value="1"/>
</dbReference>
<dbReference type="InterPro" id="IPR011623">
    <property type="entry name" value="7TMR_DISM_rcpt_extracell_dom1"/>
</dbReference>
<name>A0AB37Z7A6_9PSED</name>
<keyword evidence="4" id="KW-0812">Transmembrane</keyword>
<dbReference type="PROSITE" id="PS50887">
    <property type="entry name" value="GGDEF"/>
    <property type="match status" value="1"/>
</dbReference>
<dbReference type="PANTHER" id="PTHR46663">
    <property type="entry name" value="DIGUANYLATE CYCLASE DGCT-RELATED"/>
    <property type="match status" value="1"/>
</dbReference>
<feature type="transmembrane region" description="Helical" evidence="4">
    <location>
        <begin position="288"/>
        <end position="308"/>
    </location>
</feature>
<feature type="transmembrane region" description="Helical" evidence="4">
    <location>
        <begin position="191"/>
        <end position="213"/>
    </location>
</feature>
<evidence type="ECO:0000256" key="1">
    <source>
        <dbReference type="ARBA" id="ARBA00001946"/>
    </source>
</evidence>
<keyword evidence="4" id="KW-1133">Transmembrane helix</keyword>
<evidence type="ECO:0000313" key="6">
    <source>
        <dbReference type="EMBL" id="SCW47448.1"/>
    </source>
</evidence>
<dbReference type="AlphaFoldDB" id="A0AB37Z7A6"/>
<feature type="transmembrane region" description="Helical" evidence="4">
    <location>
        <begin position="371"/>
        <end position="393"/>
    </location>
</feature>
<feature type="coiled-coil region" evidence="3">
    <location>
        <begin position="395"/>
        <end position="434"/>
    </location>
</feature>
<dbReference type="InterPro" id="IPR011622">
    <property type="entry name" value="7TMR_DISM_rcpt_extracell_dom2"/>
</dbReference>
<dbReference type="InterPro" id="IPR029787">
    <property type="entry name" value="Nucleotide_cyclase"/>
</dbReference>
<feature type="transmembrane region" description="Helical" evidence="4">
    <location>
        <begin position="220"/>
        <end position="245"/>
    </location>
</feature>
<dbReference type="SMART" id="SM00267">
    <property type="entry name" value="GGDEF"/>
    <property type="match status" value="1"/>
</dbReference>
<dbReference type="InterPro" id="IPR000160">
    <property type="entry name" value="GGDEF_dom"/>
</dbReference>
<evidence type="ECO:0000259" key="5">
    <source>
        <dbReference type="PROSITE" id="PS50887"/>
    </source>
</evidence>
<dbReference type="InterPro" id="IPR052163">
    <property type="entry name" value="DGC-Regulatory_Protein"/>
</dbReference>
<comment type="caution">
    <text evidence="6">The sequence shown here is derived from an EMBL/GenBank/DDBJ whole genome shotgun (WGS) entry which is preliminary data.</text>
</comment>
<evidence type="ECO:0000256" key="2">
    <source>
        <dbReference type="ARBA" id="ARBA00004533"/>
    </source>
</evidence>
<proteinExistence type="predicted"/>
<dbReference type="EMBL" id="FMTL01000001">
    <property type="protein sequence ID" value="SCW47448.1"/>
    <property type="molecule type" value="Genomic_DNA"/>
</dbReference>
<dbReference type="Pfam" id="PF07695">
    <property type="entry name" value="7TMR-DISM_7TM"/>
    <property type="match status" value="1"/>
</dbReference>
<dbReference type="FunFam" id="3.30.70.270:FF:000001">
    <property type="entry name" value="Diguanylate cyclase domain protein"/>
    <property type="match status" value="1"/>
</dbReference>
<dbReference type="Pfam" id="PF00990">
    <property type="entry name" value="GGDEF"/>
    <property type="match status" value="1"/>
</dbReference>
<sequence length="595" mass="66458">MLTARNIANRSLQISLSSLVLAFCLLLVMPLSQAEIRLDDYTPAQNLNDLADYLADPGGTLTLKDIRQVDADFRHRKDLSFGYTRGPVWLRLQLRSHTLQARTWRVELDYPSLDEVRLYDVGSDGIRTSRAGDTVPYSERSIGHRTPVFDIPLQPGEQRTLYLRVESAGSMTLSGSLMSLSDFEQHSQRGYLVHATYCGLLIALGLYNLLLFLALRERPFLNYVLFMCAFALGVLSLNGLGAQYLWPQAAPWSNRMLPVSLTLAALFSAIFARSFLDTRQWLPRWDRVLVVLCFATALAVLATLLLPVQRALQTMSLTGLTVTLMLLLTSFVCVGYRVPGARLFALAWMMLLTGAVLLALRNFAIIPSNFLTLYSMQIGSSLEMILLSFALAARFNELKQQREAALQNNERVLEQRVAERTQALEEANQRLSEQAMRDPLTGLANRTALQQHLTQALSRNQRRQELLAVMLIDLDGFKPINDLYGHGFGDLVLAQVAQRLNLQMRESDLAARLGGDEFVMVCESVQSAEAVQQLAERLLDRLNQPMTLEGHTVHVAASIGIALSQEEDDTTTLIRRADAAMYQAKAAGRNRTQLG</sequence>
<evidence type="ECO:0000256" key="4">
    <source>
        <dbReference type="SAM" id="Phobius"/>
    </source>
</evidence>
<keyword evidence="7" id="KW-1185">Reference proteome</keyword>
<dbReference type="NCBIfam" id="TIGR00254">
    <property type="entry name" value="GGDEF"/>
    <property type="match status" value="1"/>
</dbReference>
<dbReference type="GO" id="GO:0003824">
    <property type="term" value="F:catalytic activity"/>
    <property type="evidence" value="ECO:0007669"/>
    <property type="project" value="UniProtKB-ARBA"/>
</dbReference>
<keyword evidence="3" id="KW-0175">Coiled coil</keyword>
<reference evidence="6 7" key="1">
    <citation type="submission" date="2016-10" db="EMBL/GenBank/DDBJ databases">
        <authorList>
            <person name="Varghese N."/>
            <person name="Submissions S."/>
        </authorList>
    </citation>
    <scope>NUCLEOTIDE SEQUENCE [LARGE SCALE GENOMIC DNA]</scope>
    <source>
        <strain evidence="6 7">DSM 17833</strain>
    </source>
</reference>
<organism evidence="6 7">
    <name type="scientific">Pseudomonas peli</name>
    <dbReference type="NCBI Taxonomy" id="592361"/>
    <lineage>
        <taxon>Bacteria</taxon>
        <taxon>Pseudomonadati</taxon>
        <taxon>Pseudomonadota</taxon>
        <taxon>Gammaproteobacteria</taxon>
        <taxon>Pseudomonadales</taxon>
        <taxon>Pseudomonadaceae</taxon>
        <taxon>Pseudomonas</taxon>
    </lineage>
</organism>
<dbReference type="Pfam" id="PF07696">
    <property type="entry name" value="7TMR-DISMED2"/>
    <property type="match status" value="1"/>
</dbReference>
<gene>
    <name evidence="6" type="ORF">SAMN05216370_1483</name>
</gene>
<comment type="subcellular location">
    <subcellularLocation>
        <location evidence="2">Cell inner membrane</location>
    </subcellularLocation>
</comment>
<feature type="transmembrane region" description="Helical" evidence="4">
    <location>
        <begin position="257"/>
        <end position="276"/>
    </location>
</feature>
<protein>
    <submittedName>
        <fullName evidence="6">Diguanylate cyclase (GGDEF) domain-containing protein</fullName>
    </submittedName>
</protein>
<feature type="transmembrane region" description="Helical" evidence="4">
    <location>
        <begin position="314"/>
        <end position="336"/>
    </location>
</feature>
<feature type="transmembrane region" description="Helical" evidence="4">
    <location>
        <begin position="343"/>
        <end position="365"/>
    </location>
</feature>
<evidence type="ECO:0000313" key="7">
    <source>
        <dbReference type="Proteomes" id="UP000242418"/>
    </source>
</evidence>
<dbReference type="Gene3D" id="3.30.70.270">
    <property type="match status" value="1"/>
</dbReference>
<comment type="cofactor">
    <cofactor evidence="1">
        <name>Mg(2+)</name>
        <dbReference type="ChEBI" id="CHEBI:18420"/>
    </cofactor>
</comment>
<evidence type="ECO:0000256" key="3">
    <source>
        <dbReference type="SAM" id="Coils"/>
    </source>
</evidence>
<feature type="domain" description="GGDEF" evidence="5">
    <location>
        <begin position="465"/>
        <end position="595"/>
    </location>
</feature>
<dbReference type="InterPro" id="IPR043128">
    <property type="entry name" value="Rev_trsase/Diguanyl_cyclase"/>
</dbReference>
<dbReference type="Gene3D" id="2.60.40.2380">
    <property type="match status" value="1"/>
</dbReference>
<keyword evidence="4" id="KW-0472">Membrane</keyword>
<dbReference type="Proteomes" id="UP000242418">
    <property type="component" value="Unassembled WGS sequence"/>
</dbReference>
<accession>A0AB37Z7A6</accession>
<dbReference type="SUPFAM" id="SSF55073">
    <property type="entry name" value="Nucleotide cyclase"/>
    <property type="match status" value="1"/>
</dbReference>
<dbReference type="PANTHER" id="PTHR46663:SF2">
    <property type="entry name" value="GGDEF DOMAIN-CONTAINING PROTEIN"/>
    <property type="match status" value="1"/>
</dbReference>